<dbReference type="eggNOG" id="COG0007">
    <property type="taxonomic scope" value="Bacteria"/>
</dbReference>
<dbReference type="HOGENOM" id="CLU_011276_7_0_5"/>
<dbReference type="InterPro" id="IPR003043">
    <property type="entry name" value="Uropor_MeTrfase_CS"/>
</dbReference>
<dbReference type="InterPro" id="IPR000878">
    <property type="entry name" value="4pyrrol_Mease"/>
</dbReference>
<evidence type="ECO:0000256" key="2">
    <source>
        <dbReference type="ARBA" id="ARBA00012162"/>
    </source>
</evidence>
<dbReference type="CDD" id="cd11642">
    <property type="entry name" value="SUMT"/>
    <property type="match status" value="1"/>
</dbReference>
<dbReference type="NCBIfam" id="NF004790">
    <property type="entry name" value="PRK06136.1"/>
    <property type="match status" value="1"/>
</dbReference>
<dbReference type="InterPro" id="IPR035996">
    <property type="entry name" value="4pyrrol_Methylase_sf"/>
</dbReference>
<dbReference type="InterPro" id="IPR014776">
    <property type="entry name" value="4pyrrole_Mease_sub2"/>
</dbReference>
<dbReference type="STRING" id="366602.Caul_3269"/>
<dbReference type="EMBL" id="CP000927">
    <property type="protein sequence ID" value="ABZ72396.1"/>
    <property type="molecule type" value="Genomic_DNA"/>
</dbReference>
<dbReference type="PROSITE" id="PS00839">
    <property type="entry name" value="SUMT_1"/>
    <property type="match status" value="1"/>
</dbReference>
<dbReference type="Gene3D" id="3.40.1010.10">
    <property type="entry name" value="Cobalt-precorrin-4 Transmethylase, Domain 1"/>
    <property type="match status" value="1"/>
</dbReference>
<dbReference type="NCBIfam" id="TIGR01469">
    <property type="entry name" value="cobA_cysG_Cterm"/>
    <property type="match status" value="1"/>
</dbReference>
<dbReference type="InterPro" id="IPR006366">
    <property type="entry name" value="CobA/CysG_C"/>
</dbReference>
<evidence type="ECO:0000256" key="3">
    <source>
        <dbReference type="ARBA" id="ARBA00022603"/>
    </source>
</evidence>
<dbReference type="PANTHER" id="PTHR45790">
    <property type="entry name" value="SIROHEME SYNTHASE-RELATED"/>
    <property type="match status" value="1"/>
</dbReference>
<dbReference type="Pfam" id="PF00590">
    <property type="entry name" value="TP_methylase"/>
    <property type="match status" value="1"/>
</dbReference>
<dbReference type="Gene3D" id="3.30.950.10">
    <property type="entry name" value="Methyltransferase, Cobalt-precorrin-4 Transmethylase, Domain 2"/>
    <property type="match status" value="1"/>
</dbReference>
<evidence type="ECO:0000256" key="1">
    <source>
        <dbReference type="ARBA" id="ARBA00005879"/>
    </source>
</evidence>
<comment type="pathway">
    <text evidence="7">Porphyrin-containing compound metabolism; siroheme biosynthesis; precorrin-2 from uroporphyrinogen III: step 1/1.</text>
</comment>
<sequence>MARPTVRSDSRQPSRLGGGLVALGGGTSVRAPGRVTLVGAGPGDPELLTIKALKALQAADVIVHDGLVSDEILDLAPVAARRINVAKRKSRHTLPQDDINQLLVALALDGLTVVRLKGGDPFLFGRGGEELSACRAAGVDCTVVPGVTAALAASASAGAPLTHRGSAQAVTFVTGHAAPQNGEMGEPDLDWTALSRPNQTVVVYMGVSTAGLIADRLTAAGRAGSTPALIVENASRADERRILTTLADLALAAEGLKGPALLMVGESMAMAVDAVPDNLVLRQAQDEVVSGAAVDLILSLSKDEVASPADQRVSSAR</sequence>
<protein>
    <recommendedName>
        <fullName evidence="2">uroporphyrinogen-III C-methyltransferase</fullName>
        <ecNumber evidence="2">2.1.1.107</ecNumber>
    </recommendedName>
</protein>
<dbReference type="SUPFAM" id="SSF53790">
    <property type="entry name" value="Tetrapyrrole methylase"/>
    <property type="match status" value="1"/>
</dbReference>
<dbReference type="EC" id="2.1.1.107" evidence="2"/>
<name>B0T3T2_CAUSK</name>
<evidence type="ECO:0000256" key="7">
    <source>
        <dbReference type="ARBA" id="ARBA00025705"/>
    </source>
</evidence>
<dbReference type="AlphaFoldDB" id="B0T3T2"/>
<dbReference type="InterPro" id="IPR014777">
    <property type="entry name" value="4pyrrole_Mease_sub1"/>
</dbReference>
<dbReference type="KEGG" id="cak:Caul_3269"/>
<keyword evidence="4 9" id="KW-0808">Transferase</keyword>
<evidence type="ECO:0000256" key="5">
    <source>
        <dbReference type="ARBA" id="ARBA00022691"/>
    </source>
</evidence>
<evidence type="ECO:0000256" key="4">
    <source>
        <dbReference type="ARBA" id="ARBA00022679"/>
    </source>
</evidence>
<dbReference type="PANTHER" id="PTHR45790:SF3">
    <property type="entry name" value="S-ADENOSYL-L-METHIONINE-DEPENDENT UROPORPHYRINOGEN III METHYLTRANSFERASE, CHLOROPLASTIC"/>
    <property type="match status" value="1"/>
</dbReference>
<keyword evidence="3 9" id="KW-0489">Methyltransferase</keyword>
<gene>
    <name evidence="9" type="ordered locus">Caul_3269</name>
</gene>
<reference evidence="9" key="1">
    <citation type="submission" date="2008-01" db="EMBL/GenBank/DDBJ databases">
        <title>Complete sequence of chromosome of Caulobacter sp. K31.</title>
        <authorList>
            <consortium name="US DOE Joint Genome Institute"/>
            <person name="Copeland A."/>
            <person name="Lucas S."/>
            <person name="Lapidus A."/>
            <person name="Barry K."/>
            <person name="Glavina del Rio T."/>
            <person name="Dalin E."/>
            <person name="Tice H."/>
            <person name="Pitluck S."/>
            <person name="Bruce D."/>
            <person name="Goodwin L."/>
            <person name="Thompson L.S."/>
            <person name="Brettin T."/>
            <person name="Detter J.C."/>
            <person name="Han C."/>
            <person name="Schmutz J."/>
            <person name="Larimer F."/>
            <person name="Land M."/>
            <person name="Hauser L."/>
            <person name="Kyrpides N."/>
            <person name="Kim E."/>
            <person name="Stephens C."/>
            <person name="Richardson P."/>
        </authorList>
    </citation>
    <scope>NUCLEOTIDE SEQUENCE [LARGE SCALE GENOMIC DNA]</scope>
    <source>
        <strain evidence="9">K31</strain>
    </source>
</reference>
<accession>B0T3T2</accession>
<feature type="domain" description="Tetrapyrrole methylase" evidence="8">
    <location>
        <begin position="34"/>
        <end position="250"/>
    </location>
</feature>
<evidence type="ECO:0000259" key="8">
    <source>
        <dbReference type="Pfam" id="PF00590"/>
    </source>
</evidence>
<evidence type="ECO:0000256" key="6">
    <source>
        <dbReference type="ARBA" id="ARBA00023244"/>
    </source>
</evidence>
<organism evidence="9">
    <name type="scientific">Caulobacter sp. (strain K31)</name>
    <dbReference type="NCBI Taxonomy" id="366602"/>
    <lineage>
        <taxon>Bacteria</taxon>
        <taxon>Pseudomonadati</taxon>
        <taxon>Pseudomonadota</taxon>
        <taxon>Alphaproteobacteria</taxon>
        <taxon>Caulobacterales</taxon>
        <taxon>Caulobacteraceae</taxon>
        <taxon>Caulobacter</taxon>
    </lineage>
</organism>
<proteinExistence type="inferred from homology"/>
<dbReference type="GO" id="GO:0019354">
    <property type="term" value="P:siroheme biosynthetic process"/>
    <property type="evidence" value="ECO:0007669"/>
    <property type="project" value="UniProtKB-UniPathway"/>
</dbReference>
<dbReference type="GO" id="GO:0004851">
    <property type="term" value="F:uroporphyrin-III C-methyltransferase activity"/>
    <property type="evidence" value="ECO:0007669"/>
    <property type="project" value="UniProtKB-EC"/>
</dbReference>
<evidence type="ECO:0000313" key="9">
    <source>
        <dbReference type="EMBL" id="ABZ72396.1"/>
    </source>
</evidence>
<keyword evidence="6" id="KW-0627">Porphyrin biosynthesis</keyword>
<dbReference type="UniPathway" id="UPA00262">
    <property type="reaction ID" value="UER00211"/>
</dbReference>
<comment type="similarity">
    <text evidence="1">Belongs to the precorrin methyltransferase family.</text>
</comment>
<dbReference type="FunFam" id="3.40.1010.10:FF:000001">
    <property type="entry name" value="Siroheme synthase"/>
    <property type="match status" value="1"/>
</dbReference>
<dbReference type="GO" id="GO:0032259">
    <property type="term" value="P:methylation"/>
    <property type="evidence" value="ECO:0007669"/>
    <property type="project" value="UniProtKB-KW"/>
</dbReference>
<dbReference type="InterPro" id="IPR050161">
    <property type="entry name" value="Siro_Cobalamin_biosynth"/>
</dbReference>
<keyword evidence="5" id="KW-0949">S-adenosyl-L-methionine</keyword>